<evidence type="ECO:0000313" key="2">
    <source>
        <dbReference type="EMBL" id="PJZ73441.1"/>
    </source>
</evidence>
<evidence type="ECO:0000313" key="4">
    <source>
        <dbReference type="Proteomes" id="UP000231990"/>
    </source>
</evidence>
<evidence type="ECO:0000313" key="1">
    <source>
        <dbReference type="EMBL" id="PJZ68941.1"/>
    </source>
</evidence>
<dbReference type="EMBL" id="NPDZ01000004">
    <property type="protein sequence ID" value="PJZ73441.1"/>
    <property type="molecule type" value="Genomic_DNA"/>
</dbReference>
<gene>
    <name evidence="1" type="ORF">CH360_13780</name>
    <name evidence="2" type="ORF">CH373_07935</name>
</gene>
<dbReference type="InterPro" id="IPR038695">
    <property type="entry name" value="Saro_0823-like_sf"/>
</dbReference>
<accession>A0A2M9ZN91</accession>
<evidence type="ECO:0008006" key="5">
    <source>
        <dbReference type="Google" id="ProtNLM"/>
    </source>
</evidence>
<reference evidence="3 4" key="1">
    <citation type="submission" date="2017-07" db="EMBL/GenBank/DDBJ databases">
        <title>Leptospira spp. isolated from tropical soils.</title>
        <authorList>
            <person name="Thibeaux R."/>
            <person name="Iraola G."/>
            <person name="Ferres I."/>
            <person name="Bierque E."/>
            <person name="Girault D."/>
            <person name="Soupe-Gilbert M.-E."/>
            <person name="Picardeau M."/>
            <person name="Goarant C."/>
        </authorList>
    </citation>
    <scope>NUCLEOTIDE SEQUENCE [LARGE SCALE GENOMIC DNA]</scope>
    <source>
        <strain evidence="2 4">FH1-B-B1</strain>
        <strain evidence="1 3">FH1-B-C1</strain>
    </source>
</reference>
<dbReference type="Gene3D" id="2.60.120.1140">
    <property type="entry name" value="Protein of unknown function DUF192"/>
    <property type="match status" value="1"/>
</dbReference>
<proteinExistence type="predicted"/>
<dbReference type="EMBL" id="NPDY01000014">
    <property type="protein sequence ID" value="PJZ68941.1"/>
    <property type="molecule type" value="Genomic_DNA"/>
</dbReference>
<keyword evidence="3" id="KW-1185">Reference proteome</keyword>
<dbReference type="Pfam" id="PF02643">
    <property type="entry name" value="DUF192"/>
    <property type="match status" value="1"/>
</dbReference>
<dbReference type="PANTHER" id="PTHR37953">
    <property type="entry name" value="UPF0127 PROTEIN MJ1496"/>
    <property type="match status" value="1"/>
</dbReference>
<protein>
    <recommendedName>
        <fullName evidence="5">DUF192 domain-containing protein</fullName>
    </recommendedName>
</protein>
<dbReference type="Proteomes" id="UP000231990">
    <property type="component" value="Unassembled WGS sequence"/>
</dbReference>
<sequence length="154" mass="18089">MNRLTVFLCGWILILIFPFPGSGEYHSPLYLEKTTISVNEHSLLVEIANTEQTRQRGLMFRRKLGENEGMLFIFPSEDYLTFWMKNTLIPLSIGYFNKDKRLVDIFDMEPNQTKNLYHSSERVVYALETNQGWFQKKGISRFAVLKVDPRFIAK</sequence>
<name>A0A2M9ZN91_9LEPT</name>
<dbReference type="Proteomes" id="UP000231962">
    <property type="component" value="Unassembled WGS sequence"/>
</dbReference>
<evidence type="ECO:0000313" key="3">
    <source>
        <dbReference type="Proteomes" id="UP000231962"/>
    </source>
</evidence>
<dbReference type="OrthoDB" id="5526466at2"/>
<dbReference type="RefSeq" id="WP_100714631.1">
    <property type="nucleotide sequence ID" value="NZ_NPDY01000014.1"/>
</dbReference>
<dbReference type="InterPro" id="IPR003795">
    <property type="entry name" value="DUF192"/>
</dbReference>
<organism evidence="2 4">
    <name type="scientific">Leptospira perolatii</name>
    <dbReference type="NCBI Taxonomy" id="2023191"/>
    <lineage>
        <taxon>Bacteria</taxon>
        <taxon>Pseudomonadati</taxon>
        <taxon>Spirochaetota</taxon>
        <taxon>Spirochaetia</taxon>
        <taxon>Leptospirales</taxon>
        <taxon>Leptospiraceae</taxon>
        <taxon>Leptospira</taxon>
    </lineage>
</organism>
<dbReference type="PANTHER" id="PTHR37953:SF1">
    <property type="entry name" value="UPF0127 PROTEIN MJ1496"/>
    <property type="match status" value="1"/>
</dbReference>
<dbReference type="AlphaFoldDB" id="A0A2M9ZN91"/>
<comment type="caution">
    <text evidence="2">The sequence shown here is derived from an EMBL/GenBank/DDBJ whole genome shotgun (WGS) entry which is preliminary data.</text>
</comment>